<keyword evidence="2" id="KW-1133">Transmembrane helix</keyword>
<feature type="transmembrane region" description="Helical" evidence="2">
    <location>
        <begin position="145"/>
        <end position="164"/>
    </location>
</feature>
<dbReference type="AlphaFoldDB" id="A0A6J6CLE6"/>
<evidence type="ECO:0000256" key="2">
    <source>
        <dbReference type="SAM" id="Phobius"/>
    </source>
</evidence>
<reference evidence="3" key="1">
    <citation type="submission" date="2020-05" db="EMBL/GenBank/DDBJ databases">
        <authorList>
            <person name="Chiriac C."/>
            <person name="Salcher M."/>
            <person name="Ghai R."/>
            <person name="Kavagutti S V."/>
        </authorList>
    </citation>
    <scope>NUCLEOTIDE SEQUENCE</scope>
</reference>
<evidence type="ECO:0000313" key="3">
    <source>
        <dbReference type="EMBL" id="CAB4552261.1"/>
    </source>
</evidence>
<accession>A0A6J6CLE6</accession>
<dbReference type="EMBL" id="CAEZSR010000031">
    <property type="protein sequence ID" value="CAB4552261.1"/>
    <property type="molecule type" value="Genomic_DNA"/>
</dbReference>
<feature type="region of interest" description="Disordered" evidence="1">
    <location>
        <begin position="1"/>
        <end position="73"/>
    </location>
</feature>
<evidence type="ECO:0000256" key="1">
    <source>
        <dbReference type="SAM" id="MobiDB-lite"/>
    </source>
</evidence>
<feature type="compositionally biased region" description="Low complexity" evidence="1">
    <location>
        <begin position="37"/>
        <end position="58"/>
    </location>
</feature>
<keyword evidence="2" id="KW-0812">Transmembrane</keyword>
<feature type="transmembrane region" description="Helical" evidence="2">
    <location>
        <begin position="116"/>
        <end position="138"/>
    </location>
</feature>
<keyword evidence="2" id="KW-0472">Membrane</keyword>
<feature type="compositionally biased region" description="Low complexity" evidence="1">
    <location>
        <begin position="1"/>
        <end position="30"/>
    </location>
</feature>
<proteinExistence type="predicted"/>
<gene>
    <name evidence="3" type="ORF">UFOPK1493_01156</name>
</gene>
<name>A0A6J6CLE6_9ZZZZ</name>
<sequence>MGAAPTDAPTTVATVTATNATTSTTSTTVAEEADGGSTPPSATTDATDATDASWSSWSNGPTGTAPLGVTTADGSVLVAPPPPARRRRRRIPIGSVTLLAVVAGIAVAAAGDAFDWWNASVLGIIVTSLVVMAVGLAVSTVVNAAWWFVPGVVVLASAAGLLSITDPSLDGGTGERTARPTTVADAETVHDLGLGQLTLDLVDVPLDADEPVRVRAEVGIGRLHVIVPAGAELVVTSEVGAGLVLVGDREVIEGIDQRDVRSLDPLGDRTGTIELDLRVGIGEIDVDRDVFVAGGTSDPFLD</sequence>
<organism evidence="3">
    <name type="scientific">freshwater metagenome</name>
    <dbReference type="NCBI Taxonomy" id="449393"/>
    <lineage>
        <taxon>unclassified sequences</taxon>
        <taxon>metagenomes</taxon>
        <taxon>ecological metagenomes</taxon>
    </lineage>
</organism>
<feature type="transmembrane region" description="Helical" evidence="2">
    <location>
        <begin position="91"/>
        <end position="110"/>
    </location>
</feature>
<protein>
    <submittedName>
        <fullName evidence="3">Unannotated protein</fullName>
    </submittedName>
</protein>